<sequence length="1915" mass="212425">MEFVPEDTFRALSMDKVIRVHHWPRRYDNAFVFTSIRQVRSFLLAAEAFHTAWGRLATPFKAVYCLELDPIFLLPQLLRMSATRIQAILQYLHLEELNARVSVQWEADVKCEAGDERDHVDYLIPLLRLRGSFQSLRHLRIKVDAYENPEEEPLDRIWLDEDCQWLLGCRDTFPALEVFSFQTPYFILDDSREPFEGNHNDDPQKIHALWKHWAPFLPDLAKTYIHFAYAEVCNRFGTFSAGNQFLLTHDQNEHESSKITMVEGPEDADYSAQTQSRLGGYTRTELSGVTSVSSDFRAPSQAHTAPAALHDPVPAPTVTHIDYPSTQSQSQAAPAAGQGATETEFADEIPADDGDEPPPASQGHPFANFYTRGARRTYTNPLTLQMSQLIQSTQATHDLLRHTTQQLDIHMAELFEARYEQERIHRAELRAIRESVATIPGALIENLSTLTAGYLAQMELMLTRVMSNAVSTGIAIGMGAKPPSTSFAPGFESRHDARDERQASQVLISIRPLQEELKAGSHCRILLPVVSSCVLSSRLASSFSFTDHPNVTLSTGYTTYARTDTAVAAIWSLEEKLHTQARLASERREEINGRCQALVIFLANPSASNVHGRPDRGSTWLAVSSGDGESCVTIRREHGATFTVIMLYKEEAFATLEHVQSVEADIDIIFYDVGDYCSVYDLVEGTVIALASSGRSKSWPVTKGRMVAVGDHTLKVYTEGPNPPPKELASLEIQQLRDTIDNALNTLQDEGSTPRGRRQAKIVAEITLANFITLIFRFFASKNLIYPTQYTSLSLIRQRLSALSDPAEHEHATEQGRATDNPLAVEPVEHGVGAPQTSVSAPWPTPSPSPEAQERLVSPASVGAESSYGFNFPSDSLSPALSTPNRKRAQTLVASQEPSSSSDPGRPPKRANAACNRNSNTNWAPTAVAGVRLSQNALNVFNNIITAAEELRPLDASNWGFRIAGYLLDYSGSQSASASDRLSTLDGLVVNIHKIEGNSQGASVDWVSFGRKYASLAAASSLYILWVIASKQLVTATQTLPMQEINCLSNLLRNPSQESKYGKSVRGTIIPAMSSLRKSHPLRLTNVFGPEFLQAGETDLDFTDLMATEKVLDALKSKCRDAWLPFLSKLDALLEVDLYSVTARSLGGQGCSPPPSAFYEAQVEGIQGSFAWVKSPDCKGNLVLLRGTLSEGLKKNLLTKLMGIFGDLSNRIQPINGGEKELKVPFLGLHFDWYNRYSTNGDDAPDDIHPAELSKQGLKRRSTFSLFVPRPSEEMKRFPKAYEALKDNFALAFEEIRDILQTLVPKEYNIEKIFAEFLPGDEVSPVFPFSGVVVNLNVQTIEHRDGMDTLMCLVLAIGSFRDGDICLREAGLRLQLRNGDWLVFDSKNITHFNMPYVAAVSSPPPTKKAKKGKGKAEAQDEDVDDSGVKSKAKMKAQATAAKVKAKKAKKAEQEAKSSEIQKRNADVLSRENSQETGQTSLGKRSISSAPDRVLPKKRKTEEGVPNADEIDGLQDDEASASDTAGDGLAARLRGLAPKNAAKTIYSEDDEPPVEFKSKKPEEDEDEDEDEEDVDVDEPSDKTSGSGSSSSMEDEESDLDVKSKRRKSKKSQVEEDYDIETVAEDGDDELVGRRRVLKRKRGTGRRKGRRGPKINIEDFKPYPEARHIAIKAREAMQCHICLQEAFPRNINNFIWDLYLDGLEEAELDDGDDDEDIKAMLITYLRGTIDEECREGSCHLVGAWELSVSWPRVFFDGSGSLTTQMAFGKMLQLKAIPKALLALVIAALHHAVNEYRDGYRTEVKFKTNIVRPIYEHYMARLNYVEQKSPNWFKKFQESLWRDIMNISKPGFLHAHDYGEDPADDFDEVDFDALEAGPGRSTSKSSTASCWTGLIALRASVAFKDLKGFGSFQSLGLS</sequence>
<feature type="compositionally biased region" description="Polar residues" evidence="1">
    <location>
        <begin position="875"/>
        <end position="884"/>
    </location>
</feature>
<feature type="compositionally biased region" description="Acidic residues" evidence="1">
    <location>
        <begin position="1508"/>
        <end position="1519"/>
    </location>
</feature>
<feature type="region of interest" description="Disordered" evidence="1">
    <location>
        <begin position="292"/>
        <end position="343"/>
    </location>
</feature>
<organism evidence="3 4">
    <name type="scientific">Pleurotus ostreatus (strain PC15)</name>
    <name type="common">Oyster mushroom</name>
    <dbReference type="NCBI Taxonomy" id="1137138"/>
    <lineage>
        <taxon>Eukaryota</taxon>
        <taxon>Fungi</taxon>
        <taxon>Dikarya</taxon>
        <taxon>Basidiomycota</taxon>
        <taxon>Agaricomycotina</taxon>
        <taxon>Agaricomycetes</taxon>
        <taxon>Agaricomycetidae</taxon>
        <taxon>Agaricales</taxon>
        <taxon>Pleurotineae</taxon>
        <taxon>Pleurotaceae</taxon>
        <taxon>Pleurotus</taxon>
    </lineage>
</organism>
<feature type="region of interest" description="Disordered" evidence="1">
    <location>
        <begin position="348"/>
        <end position="367"/>
    </location>
</feature>
<gene>
    <name evidence="3" type="ORF">PLEOSDRAFT_1082305</name>
</gene>
<feature type="compositionally biased region" description="Low complexity" evidence="1">
    <location>
        <begin position="1581"/>
        <end position="1590"/>
    </location>
</feature>
<feature type="compositionally biased region" description="Acidic residues" evidence="1">
    <location>
        <begin position="1562"/>
        <end position="1577"/>
    </location>
</feature>
<dbReference type="HOGENOM" id="CLU_002100_0_0_1"/>
<feature type="compositionally biased region" description="Polar residues" evidence="1">
    <location>
        <begin position="892"/>
        <end position="903"/>
    </location>
</feature>
<feature type="region of interest" description="Disordered" evidence="1">
    <location>
        <begin position="1397"/>
        <end position="1614"/>
    </location>
</feature>
<evidence type="ECO:0000256" key="1">
    <source>
        <dbReference type="SAM" id="MobiDB-lite"/>
    </source>
</evidence>
<feature type="domain" description="DUF6532" evidence="2">
    <location>
        <begin position="1751"/>
        <end position="1820"/>
    </location>
</feature>
<reference evidence="4" key="1">
    <citation type="journal article" date="2014" name="Proc. Natl. Acad. Sci. U.S.A.">
        <title>Extensive sampling of basidiomycete genomes demonstrates inadequacy of the white-rot/brown-rot paradigm for wood decay fungi.</title>
        <authorList>
            <person name="Riley R."/>
            <person name="Salamov A.A."/>
            <person name="Brown D.W."/>
            <person name="Nagy L.G."/>
            <person name="Floudas D."/>
            <person name="Held B.W."/>
            <person name="Levasseur A."/>
            <person name="Lombard V."/>
            <person name="Morin E."/>
            <person name="Otillar R."/>
            <person name="Lindquist E.A."/>
            <person name="Sun H."/>
            <person name="LaButti K.M."/>
            <person name="Schmutz J."/>
            <person name="Jabbour D."/>
            <person name="Luo H."/>
            <person name="Baker S.E."/>
            <person name="Pisabarro A.G."/>
            <person name="Walton J.D."/>
            <person name="Blanchette R.A."/>
            <person name="Henrissat B."/>
            <person name="Martin F."/>
            <person name="Cullen D."/>
            <person name="Hibbett D.S."/>
            <person name="Grigoriev I.V."/>
        </authorList>
    </citation>
    <scope>NUCLEOTIDE SEQUENCE [LARGE SCALE GENOMIC DNA]</scope>
    <source>
        <strain evidence="4">PC15</strain>
    </source>
</reference>
<dbReference type="OrthoDB" id="3069750at2759"/>
<feature type="compositionally biased region" description="Low complexity" evidence="1">
    <location>
        <begin position="324"/>
        <end position="341"/>
    </location>
</feature>
<dbReference type="EMBL" id="KL198006">
    <property type="protein sequence ID" value="KDQ31137.1"/>
    <property type="molecule type" value="Genomic_DNA"/>
</dbReference>
<dbReference type="InterPro" id="IPR045341">
    <property type="entry name" value="DUF6532"/>
</dbReference>
<dbReference type="VEuPathDB" id="FungiDB:PLEOSDRAFT_1082305"/>
<evidence type="ECO:0000313" key="4">
    <source>
        <dbReference type="Proteomes" id="UP000027073"/>
    </source>
</evidence>
<dbReference type="Proteomes" id="UP000027073">
    <property type="component" value="Unassembled WGS sequence"/>
</dbReference>
<evidence type="ECO:0000313" key="3">
    <source>
        <dbReference type="EMBL" id="KDQ31137.1"/>
    </source>
</evidence>
<dbReference type="InParanoid" id="A0A067P3Z0"/>
<feature type="compositionally biased region" description="Polar residues" evidence="1">
    <location>
        <begin position="1474"/>
        <end position="1488"/>
    </location>
</feature>
<dbReference type="Gene3D" id="3.60.130.30">
    <property type="match status" value="1"/>
</dbReference>
<feature type="region of interest" description="Disordered" evidence="1">
    <location>
        <begin position="875"/>
        <end position="921"/>
    </location>
</feature>
<dbReference type="Pfam" id="PF20149">
    <property type="entry name" value="DUF6532"/>
    <property type="match status" value="1"/>
</dbReference>
<evidence type="ECO:0000259" key="2">
    <source>
        <dbReference type="Pfam" id="PF20149"/>
    </source>
</evidence>
<feature type="region of interest" description="Disordered" evidence="1">
    <location>
        <begin position="832"/>
        <end position="860"/>
    </location>
</feature>
<feature type="compositionally biased region" description="Basic and acidic residues" evidence="1">
    <location>
        <begin position="1450"/>
        <end position="1473"/>
    </location>
</feature>
<proteinExistence type="predicted"/>
<accession>A0A067P3Z0</accession>
<name>A0A067P3Z0_PLEO1</name>
<protein>
    <recommendedName>
        <fullName evidence="2">DUF6532 domain-containing protein</fullName>
    </recommendedName>
</protein>